<dbReference type="PANTHER" id="PTHR47470">
    <property type="entry name" value="CHOLESTEROL OXIDASE"/>
    <property type="match status" value="1"/>
</dbReference>
<evidence type="ECO:0000256" key="1">
    <source>
        <dbReference type="ARBA" id="ARBA00001974"/>
    </source>
</evidence>
<evidence type="ECO:0000313" key="8">
    <source>
        <dbReference type="Proteomes" id="UP001501509"/>
    </source>
</evidence>
<keyword evidence="8" id="KW-1185">Reference proteome</keyword>
<sequence length="286" mass="31191">MRRSRAASGLMAALARPPGPQRSSPRGIPVDSTFGRLVAALARYPAVRSPVAPAVPTIDSYGQASAAGETGPPVAEAEPHRLGPETLDQTSLSFTEEMKGFITYGVDDPRSGELDEGRERLSFRLTITVEDVDRFLTEPQHTARVEGWVDNARQGGRRPVQRGWFNLVAPTGAQDQQLTYRLHFTDGQRRPRTLTGEKSVPHLPPVRAWPEFSTLYVRLLDGHVEEDADATAPVMGAGVLHIQLTDFARQLTTFHASGPGGPSALVRFGRIFAGELWDAYAEQDDG</sequence>
<protein>
    <submittedName>
        <fullName evidence="7">Uncharacterized protein</fullName>
    </submittedName>
</protein>
<dbReference type="Proteomes" id="UP001501509">
    <property type="component" value="Unassembled WGS sequence"/>
</dbReference>
<keyword evidence="5" id="KW-0560">Oxidoreductase</keyword>
<dbReference type="PANTHER" id="PTHR47470:SF1">
    <property type="entry name" value="FAD-DEPENDENT OXIDOREDUCTASE 2 FAD BINDING DOMAIN-CONTAINING PROTEIN"/>
    <property type="match status" value="1"/>
</dbReference>
<evidence type="ECO:0000256" key="3">
    <source>
        <dbReference type="ARBA" id="ARBA00022630"/>
    </source>
</evidence>
<comment type="similarity">
    <text evidence="2">Belongs to the GMC oxidoreductase family.</text>
</comment>
<evidence type="ECO:0000256" key="5">
    <source>
        <dbReference type="ARBA" id="ARBA00023002"/>
    </source>
</evidence>
<evidence type="ECO:0000256" key="4">
    <source>
        <dbReference type="ARBA" id="ARBA00022827"/>
    </source>
</evidence>
<dbReference type="InterPro" id="IPR052542">
    <property type="entry name" value="Cholesterol_Oxidase"/>
</dbReference>
<comment type="caution">
    <text evidence="7">The sequence shown here is derived from an EMBL/GenBank/DDBJ whole genome shotgun (WGS) entry which is preliminary data.</text>
</comment>
<keyword evidence="3" id="KW-0285">Flavoprotein</keyword>
<name>A0ABN3Q5G5_9ACTN</name>
<gene>
    <name evidence="7" type="ORF">GCM10010411_55010</name>
</gene>
<evidence type="ECO:0000256" key="2">
    <source>
        <dbReference type="ARBA" id="ARBA00010790"/>
    </source>
</evidence>
<feature type="region of interest" description="Disordered" evidence="6">
    <location>
        <begin position="1"/>
        <end position="29"/>
    </location>
</feature>
<organism evidence="7 8">
    <name type="scientific">Actinomadura fulvescens</name>
    <dbReference type="NCBI Taxonomy" id="46160"/>
    <lineage>
        <taxon>Bacteria</taxon>
        <taxon>Bacillati</taxon>
        <taxon>Actinomycetota</taxon>
        <taxon>Actinomycetes</taxon>
        <taxon>Streptosporangiales</taxon>
        <taxon>Thermomonosporaceae</taxon>
        <taxon>Actinomadura</taxon>
    </lineage>
</organism>
<proteinExistence type="inferred from homology"/>
<keyword evidence="4" id="KW-0274">FAD</keyword>
<reference evidence="7 8" key="1">
    <citation type="journal article" date="2019" name="Int. J. Syst. Evol. Microbiol.">
        <title>The Global Catalogue of Microorganisms (GCM) 10K type strain sequencing project: providing services to taxonomists for standard genome sequencing and annotation.</title>
        <authorList>
            <consortium name="The Broad Institute Genomics Platform"/>
            <consortium name="The Broad Institute Genome Sequencing Center for Infectious Disease"/>
            <person name="Wu L."/>
            <person name="Ma J."/>
        </authorList>
    </citation>
    <scope>NUCLEOTIDE SEQUENCE [LARGE SCALE GENOMIC DNA]</scope>
    <source>
        <strain evidence="7 8">JCM 6833</strain>
    </source>
</reference>
<evidence type="ECO:0000256" key="6">
    <source>
        <dbReference type="SAM" id="MobiDB-lite"/>
    </source>
</evidence>
<feature type="region of interest" description="Disordered" evidence="6">
    <location>
        <begin position="62"/>
        <end position="85"/>
    </location>
</feature>
<dbReference type="EMBL" id="BAAATD010000007">
    <property type="protein sequence ID" value="GAA2613130.1"/>
    <property type="molecule type" value="Genomic_DNA"/>
</dbReference>
<accession>A0ABN3Q5G5</accession>
<evidence type="ECO:0000313" key="7">
    <source>
        <dbReference type="EMBL" id="GAA2613130.1"/>
    </source>
</evidence>
<comment type="cofactor">
    <cofactor evidence="1">
        <name>FAD</name>
        <dbReference type="ChEBI" id="CHEBI:57692"/>
    </cofactor>
</comment>